<dbReference type="InterPro" id="IPR002731">
    <property type="entry name" value="ATPase_BadF"/>
</dbReference>
<dbReference type="PANTHER" id="PTHR43190">
    <property type="entry name" value="N-ACETYL-D-GLUCOSAMINE KINASE"/>
    <property type="match status" value="1"/>
</dbReference>
<reference evidence="2 3" key="1">
    <citation type="submission" date="2016-10" db="EMBL/GenBank/DDBJ databases">
        <authorList>
            <person name="de Groot N.N."/>
        </authorList>
    </citation>
    <scope>NUCLEOTIDE SEQUENCE [LARGE SCALE GENOMIC DNA]</scope>
    <source>
        <strain evidence="2 3">IPL20</strain>
    </source>
</reference>
<dbReference type="SUPFAM" id="SSF53067">
    <property type="entry name" value="Actin-like ATPase domain"/>
    <property type="match status" value="2"/>
</dbReference>
<dbReference type="InterPro" id="IPR052519">
    <property type="entry name" value="Euk-type_GlcNAc_Kinase"/>
</dbReference>
<feature type="domain" description="ATPase BadF/BadG/BcrA/BcrD type" evidence="1">
    <location>
        <begin position="6"/>
        <end position="268"/>
    </location>
</feature>
<accession>A0A1I7N2R2</accession>
<protein>
    <submittedName>
        <fullName evidence="2">BadF-type ATPase</fullName>
    </submittedName>
</protein>
<name>A0A1I7N2R2_9HYPH</name>
<dbReference type="STRING" id="429728.SAMN05216456_0638"/>
<dbReference type="Gene3D" id="3.30.420.40">
    <property type="match status" value="2"/>
</dbReference>
<evidence type="ECO:0000259" key="1">
    <source>
        <dbReference type="Pfam" id="PF01869"/>
    </source>
</evidence>
<proteinExistence type="predicted"/>
<dbReference type="Proteomes" id="UP000199074">
    <property type="component" value="Unassembled WGS sequence"/>
</dbReference>
<evidence type="ECO:0000313" key="2">
    <source>
        <dbReference type="EMBL" id="SFV28951.1"/>
    </source>
</evidence>
<evidence type="ECO:0000313" key="3">
    <source>
        <dbReference type="Proteomes" id="UP000199074"/>
    </source>
</evidence>
<dbReference type="PANTHER" id="PTHR43190:SF3">
    <property type="entry name" value="N-ACETYL-D-GLUCOSAMINE KINASE"/>
    <property type="match status" value="1"/>
</dbReference>
<dbReference type="EMBL" id="FPCK01000001">
    <property type="protein sequence ID" value="SFV28951.1"/>
    <property type="molecule type" value="Genomic_DNA"/>
</dbReference>
<dbReference type="AlphaFoldDB" id="A0A1I7N2R2"/>
<dbReference type="Pfam" id="PF01869">
    <property type="entry name" value="BcrAD_BadFG"/>
    <property type="match status" value="1"/>
</dbReference>
<dbReference type="InterPro" id="IPR043129">
    <property type="entry name" value="ATPase_NBD"/>
</dbReference>
<sequence length="313" mass="31633">MTAAHIGLDIGGTGSRWVACDETGAVLARGQTAGATGHVFNPSEQARLAAALQTIASSLGEQHLTAKTLTAGITGYGSAAGEEVKALAHTALGLSVPDIVLADDIVLAYAANFAPGEGHVIAAGTGSIGVHVTAGGELIRVGGRGILIDDAGSGSWIALQALDHMYRVLDHSGSFAGVQHLADALFADIGGASWSDVRQFVYGSDRGRIGTLSLAVARAAHAGDVAALSILRSAGAELAQLAKALSARVGTTALAFTGGVIKLHPVILDEIIRRLPDAEIQSATADAALTAARLHTGRNGAWAKLLPLVATRA</sequence>
<dbReference type="RefSeq" id="WP_092420810.1">
    <property type="nucleotide sequence ID" value="NZ_FPCK01000001.1"/>
</dbReference>
<dbReference type="OrthoDB" id="63487at2"/>
<gene>
    <name evidence="2" type="ORF">SAMN05216456_0638</name>
</gene>
<keyword evidence="3" id="KW-1185">Reference proteome</keyword>
<organism evidence="2 3">
    <name type="scientific">Devosia crocina</name>
    <dbReference type="NCBI Taxonomy" id="429728"/>
    <lineage>
        <taxon>Bacteria</taxon>
        <taxon>Pseudomonadati</taxon>
        <taxon>Pseudomonadota</taxon>
        <taxon>Alphaproteobacteria</taxon>
        <taxon>Hyphomicrobiales</taxon>
        <taxon>Devosiaceae</taxon>
        <taxon>Devosia</taxon>
    </lineage>
</organism>